<evidence type="ECO:0000313" key="3">
    <source>
        <dbReference type="Ensembl" id="ENSLCAP00010041170.1"/>
    </source>
</evidence>
<dbReference type="Pfam" id="PF23431">
    <property type="entry name" value="BROMI_N"/>
    <property type="match status" value="1"/>
</dbReference>
<proteinExistence type="predicted"/>
<evidence type="ECO:0000313" key="4">
    <source>
        <dbReference type="Proteomes" id="UP000314980"/>
    </source>
</evidence>
<name>A0A4W6EU43_LATCA</name>
<reference evidence="3" key="3">
    <citation type="submission" date="2025-09" db="UniProtKB">
        <authorList>
            <consortium name="Ensembl"/>
        </authorList>
    </citation>
    <scope>IDENTIFICATION</scope>
</reference>
<feature type="domain" description="BROMI middle region" evidence="1">
    <location>
        <begin position="150"/>
        <end position="232"/>
    </location>
</feature>
<dbReference type="InterPro" id="IPR055391">
    <property type="entry name" value="BROMI_N"/>
</dbReference>
<sequence length="246" mass="28112">MSHLSAEDEVELQSLLKQLLRSVSDRISGAPSTECAEEILLHLEETDKNFHNYEFVKYLRQYVESSLGTVMDEETKDLTRGDGQHAIGSGHDTLIHAVTRRTRDSAEYEHMMQTLKNTMIMVVESLINKFEEDQMRKEEMQKQHSQSNSQYIDNCSDSDSSFNQDNVLQFFAKSFSSSPMNVTREIYTSLAKSVESSFLSQKLSFPSGSATIDINRPEIVRLLKQVQSLVFFNTQNIIINLHTNTL</sequence>
<dbReference type="AlphaFoldDB" id="A0A4W6EU43"/>
<reference evidence="3" key="2">
    <citation type="submission" date="2025-08" db="UniProtKB">
        <authorList>
            <consortium name="Ensembl"/>
        </authorList>
    </citation>
    <scope>IDENTIFICATION</scope>
</reference>
<evidence type="ECO:0000259" key="2">
    <source>
        <dbReference type="Pfam" id="PF23431"/>
    </source>
</evidence>
<reference evidence="4" key="1">
    <citation type="submission" date="2015-09" db="EMBL/GenBank/DDBJ databases">
        <authorList>
            <person name="Sai Rama Sridatta P."/>
        </authorList>
    </citation>
    <scope>NUCLEOTIDE SEQUENCE [LARGE SCALE GENOMIC DNA]</scope>
</reference>
<feature type="domain" description="BROMI N-terminal" evidence="2">
    <location>
        <begin position="12"/>
        <end position="139"/>
    </location>
</feature>
<dbReference type="Ensembl" id="ENSLCAT00010042204.1">
    <property type="protein sequence ID" value="ENSLCAP00010041170.1"/>
    <property type="gene ID" value="ENSLCAG00010019315.1"/>
</dbReference>
<dbReference type="Proteomes" id="UP000314980">
    <property type="component" value="Unassembled WGS sequence"/>
</dbReference>
<keyword evidence="4" id="KW-1185">Reference proteome</keyword>
<evidence type="ECO:0000259" key="1">
    <source>
        <dbReference type="Pfam" id="PF14961"/>
    </source>
</evidence>
<organism evidence="3 4">
    <name type="scientific">Lates calcarifer</name>
    <name type="common">Barramundi</name>
    <name type="synonym">Holocentrus calcarifer</name>
    <dbReference type="NCBI Taxonomy" id="8187"/>
    <lineage>
        <taxon>Eukaryota</taxon>
        <taxon>Metazoa</taxon>
        <taxon>Chordata</taxon>
        <taxon>Craniata</taxon>
        <taxon>Vertebrata</taxon>
        <taxon>Euteleostomi</taxon>
        <taxon>Actinopterygii</taxon>
        <taxon>Neopterygii</taxon>
        <taxon>Teleostei</taxon>
        <taxon>Neoteleostei</taxon>
        <taxon>Acanthomorphata</taxon>
        <taxon>Carangaria</taxon>
        <taxon>Carangaria incertae sedis</taxon>
        <taxon>Centropomidae</taxon>
        <taxon>Lates</taxon>
    </lineage>
</organism>
<accession>A0A4W6EU43</accession>
<gene>
    <name evidence="3" type="primary">TBC1D32</name>
</gene>
<dbReference type="Pfam" id="PF14961">
    <property type="entry name" value="BROMI"/>
    <property type="match status" value="1"/>
</dbReference>
<dbReference type="GeneTree" id="ENSGT00940000153528"/>
<dbReference type="InterPro" id="IPR032735">
    <property type="entry name" value="BROMI_M"/>
</dbReference>
<protein>
    <submittedName>
        <fullName evidence="3">TBC1 domain family, member 32</fullName>
    </submittedName>
</protein>